<accession>A0AA86W5D7</accession>
<protein>
    <submittedName>
        <fullName evidence="2">Uncharacterized protein</fullName>
    </submittedName>
</protein>
<reference evidence="2" key="1">
    <citation type="submission" date="2023-10" db="EMBL/GenBank/DDBJ databases">
        <authorList>
            <person name="Domelevo Entfellner J.-B."/>
        </authorList>
    </citation>
    <scope>NUCLEOTIDE SEQUENCE</scope>
</reference>
<name>A0AA86W5D7_9FABA</name>
<gene>
    <name evidence="2" type="ORF">AYBTSS11_LOCUS31003</name>
</gene>
<organism evidence="2 3">
    <name type="scientific">Sphenostylis stenocarpa</name>
    <dbReference type="NCBI Taxonomy" id="92480"/>
    <lineage>
        <taxon>Eukaryota</taxon>
        <taxon>Viridiplantae</taxon>
        <taxon>Streptophyta</taxon>
        <taxon>Embryophyta</taxon>
        <taxon>Tracheophyta</taxon>
        <taxon>Spermatophyta</taxon>
        <taxon>Magnoliopsida</taxon>
        <taxon>eudicotyledons</taxon>
        <taxon>Gunneridae</taxon>
        <taxon>Pentapetalae</taxon>
        <taxon>rosids</taxon>
        <taxon>fabids</taxon>
        <taxon>Fabales</taxon>
        <taxon>Fabaceae</taxon>
        <taxon>Papilionoideae</taxon>
        <taxon>50 kb inversion clade</taxon>
        <taxon>NPAAA clade</taxon>
        <taxon>indigoferoid/millettioid clade</taxon>
        <taxon>Phaseoleae</taxon>
        <taxon>Sphenostylis</taxon>
    </lineage>
</organism>
<dbReference type="EMBL" id="OY731408">
    <property type="protein sequence ID" value="CAJ1978802.1"/>
    <property type="molecule type" value="Genomic_DNA"/>
</dbReference>
<evidence type="ECO:0000313" key="3">
    <source>
        <dbReference type="Proteomes" id="UP001189624"/>
    </source>
</evidence>
<proteinExistence type="predicted"/>
<dbReference type="AlphaFoldDB" id="A0AA86W5D7"/>
<keyword evidence="3" id="KW-1185">Reference proteome</keyword>
<dbReference type="Proteomes" id="UP001189624">
    <property type="component" value="Chromosome 11"/>
</dbReference>
<feature type="region of interest" description="Disordered" evidence="1">
    <location>
        <begin position="54"/>
        <end position="76"/>
    </location>
</feature>
<dbReference type="Gramene" id="rna-AYBTSS11_LOCUS31003">
    <property type="protein sequence ID" value="CAJ1978802.1"/>
    <property type="gene ID" value="gene-AYBTSS11_LOCUS31003"/>
</dbReference>
<evidence type="ECO:0000313" key="2">
    <source>
        <dbReference type="EMBL" id="CAJ1978802.1"/>
    </source>
</evidence>
<sequence>MTIANAAFLTRAKDLTYLHIKGHQGHGEASVGRFAAPFYWASLPKGIPVPHSGPSLASNGCGPVPNDKASTSGNDV</sequence>
<evidence type="ECO:0000256" key="1">
    <source>
        <dbReference type="SAM" id="MobiDB-lite"/>
    </source>
</evidence>